<feature type="compositionally biased region" description="Basic and acidic residues" evidence="1">
    <location>
        <begin position="39"/>
        <end position="55"/>
    </location>
</feature>
<reference evidence="2 3" key="1">
    <citation type="submission" date="2021-06" db="EMBL/GenBank/DDBJ databases">
        <authorList>
            <person name="Palmer J.M."/>
        </authorList>
    </citation>
    <scope>NUCLEOTIDE SEQUENCE [LARGE SCALE GENOMIC DNA]</scope>
    <source>
        <strain evidence="2 3">XC_2019</strain>
        <tissue evidence="2">Muscle</tissue>
    </source>
</reference>
<dbReference type="Proteomes" id="UP001434883">
    <property type="component" value="Unassembled WGS sequence"/>
</dbReference>
<proteinExistence type="predicted"/>
<sequence length="55" mass="6267">VVAFPNNPRISATFVPPGRRRSWLHLCARPHPTVPQGLEPDRQSPSEDFQRTFLS</sequence>
<comment type="caution">
    <text evidence="2">The sequence shown here is derived from an EMBL/GenBank/DDBJ whole genome shotgun (WGS) entry which is preliminary data.</text>
</comment>
<keyword evidence="3" id="KW-1185">Reference proteome</keyword>
<gene>
    <name evidence="2" type="ORF">XENOCAPTIV_026154</name>
</gene>
<dbReference type="EMBL" id="JAHRIN010009047">
    <property type="protein sequence ID" value="MEQ2194250.1"/>
    <property type="molecule type" value="Genomic_DNA"/>
</dbReference>
<accession>A0ABV0QEJ5</accession>
<feature type="region of interest" description="Disordered" evidence="1">
    <location>
        <begin position="32"/>
        <end position="55"/>
    </location>
</feature>
<name>A0ABV0QEJ5_9TELE</name>
<organism evidence="2 3">
    <name type="scientific">Xenoophorus captivus</name>
    <dbReference type="NCBI Taxonomy" id="1517983"/>
    <lineage>
        <taxon>Eukaryota</taxon>
        <taxon>Metazoa</taxon>
        <taxon>Chordata</taxon>
        <taxon>Craniata</taxon>
        <taxon>Vertebrata</taxon>
        <taxon>Euteleostomi</taxon>
        <taxon>Actinopterygii</taxon>
        <taxon>Neopterygii</taxon>
        <taxon>Teleostei</taxon>
        <taxon>Neoteleostei</taxon>
        <taxon>Acanthomorphata</taxon>
        <taxon>Ovalentaria</taxon>
        <taxon>Atherinomorphae</taxon>
        <taxon>Cyprinodontiformes</taxon>
        <taxon>Goodeidae</taxon>
        <taxon>Xenoophorus</taxon>
    </lineage>
</organism>
<feature type="non-terminal residue" evidence="2">
    <location>
        <position position="1"/>
    </location>
</feature>
<evidence type="ECO:0000256" key="1">
    <source>
        <dbReference type="SAM" id="MobiDB-lite"/>
    </source>
</evidence>
<protein>
    <submittedName>
        <fullName evidence="2">Uncharacterized protein</fullName>
    </submittedName>
</protein>
<evidence type="ECO:0000313" key="3">
    <source>
        <dbReference type="Proteomes" id="UP001434883"/>
    </source>
</evidence>
<evidence type="ECO:0000313" key="2">
    <source>
        <dbReference type="EMBL" id="MEQ2194250.1"/>
    </source>
</evidence>